<dbReference type="RefSeq" id="WP_095025718.1">
    <property type="nucleotide sequence ID" value="NZ_JAQJVI010000003.1"/>
</dbReference>
<dbReference type="Proteomes" id="UP001212337">
    <property type="component" value="Unassembled WGS sequence"/>
</dbReference>
<gene>
    <name evidence="1" type="ORF">PI499_03960</name>
</gene>
<dbReference type="EMBL" id="JAQJVI010000003">
    <property type="protein sequence ID" value="MDA7021043.1"/>
    <property type="molecule type" value="Genomic_DNA"/>
</dbReference>
<evidence type="ECO:0000313" key="2">
    <source>
        <dbReference type="Proteomes" id="UP001212337"/>
    </source>
</evidence>
<keyword evidence="2" id="KW-1185">Reference proteome</keyword>
<organism evidence="1 2">
    <name type="scientific">Pseudomonas fragi</name>
    <dbReference type="NCBI Taxonomy" id="296"/>
    <lineage>
        <taxon>Bacteria</taxon>
        <taxon>Pseudomonadati</taxon>
        <taxon>Pseudomonadota</taxon>
        <taxon>Gammaproteobacteria</taxon>
        <taxon>Pseudomonadales</taxon>
        <taxon>Pseudomonadaceae</taxon>
        <taxon>Pseudomonas</taxon>
    </lineage>
</organism>
<name>A0ABT4WLX8_PSEFR</name>
<proteinExistence type="predicted"/>
<protein>
    <submittedName>
        <fullName evidence="1">Uncharacterized protein</fullName>
    </submittedName>
</protein>
<reference evidence="1 2" key="1">
    <citation type="submission" date="2023-01" db="EMBL/GenBank/DDBJ databases">
        <title>Effects of deletion of Siderophore biosynthase gene in Pseudomonas fragi on quorum sensing and spoliage ability.</title>
        <authorList>
            <person name="Cui F."/>
            <person name="Wang D."/>
            <person name="Liu J."/>
            <person name="Wang Q."/>
            <person name="Li T."/>
            <person name="Li J."/>
        </authorList>
    </citation>
    <scope>NUCLEOTIDE SEQUENCE [LARGE SCALE GENOMIC DNA]</scope>
    <source>
        <strain evidence="1 2">MS-10</strain>
    </source>
</reference>
<accession>A0ABT4WLX8</accession>
<evidence type="ECO:0000313" key="1">
    <source>
        <dbReference type="EMBL" id="MDA7021043.1"/>
    </source>
</evidence>
<comment type="caution">
    <text evidence="1">The sequence shown here is derived from an EMBL/GenBank/DDBJ whole genome shotgun (WGS) entry which is preliminary data.</text>
</comment>
<sequence>MSEAELKVEIANKSDSEELDGLFATLKKISACSLEAFLDAKHLFFSGGDLLSPGLVEFRLVAASGTSEMSVSLHVTDRFRILVAALSAAHLE</sequence>